<dbReference type="EMBL" id="GBRH01219085">
    <property type="protein sequence ID" value="JAD78810.1"/>
    <property type="molecule type" value="Transcribed_RNA"/>
</dbReference>
<protein>
    <submittedName>
        <fullName evidence="1">Uncharacterized protein</fullName>
    </submittedName>
</protein>
<reference evidence="1" key="2">
    <citation type="journal article" date="2015" name="Data Brief">
        <title>Shoot transcriptome of the giant reed, Arundo donax.</title>
        <authorList>
            <person name="Barrero R.A."/>
            <person name="Guerrero F.D."/>
            <person name="Moolhuijzen P."/>
            <person name="Goolsby J.A."/>
            <person name="Tidwell J."/>
            <person name="Bellgard S.E."/>
            <person name="Bellgard M.I."/>
        </authorList>
    </citation>
    <scope>NUCLEOTIDE SEQUENCE</scope>
    <source>
        <tissue evidence="1">Shoot tissue taken approximately 20 cm above the soil surface</tissue>
    </source>
</reference>
<accession>A0A0A9CZJ9</accession>
<proteinExistence type="predicted"/>
<dbReference type="AlphaFoldDB" id="A0A0A9CZJ9"/>
<sequence>MLWFYANPIHLSFFSIASIHSTCHSIFQFQMSRCAPLRVLEYGRAQSAGSARRQLGQTSNKCQHLLPRYRRCFLHPDSLPMPST</sequence>
<name>A0A0A9CZJ9_ARUDO</name>
<organism evidence="1">
    <name type="scientific">Arundo donax</name>
    <name type="common">Giant reed</name>
    <name type="synonym">Donax arundinaceus</name>
    <dbReference type="NCBI Taxonomy" id="35708"/>
    <lineage>
        <taxon>Eukaryota</taxon>
        <taxon>Viridiplantae</taxon>
        <taxon>Streptophyta</taxon>
        <taxon>Embryophyta</taxon>
        <taxon>Tracheophyta</taxon>
        <taxon>Spermatophyta</taxon>
        <taxon>Magnoliopsida</taxon>
        <taxon>Liliopsida</taxon>
        <taxon>Poales</taxon>
        <taxon>Poaceae</taxon>
        <taxon>PACMAD clade</taxon>
        <taxon>Arundinoideae</taxon>
        <taxon>Arundineae</taxon>
        <taxon>Arundo</taxon>
    </lineage>
</organism>
<reference evidence="1" key="1">
    <citation type="submission" date="2014-09" db="EMBL/GenBank/DDBJ databases">
        <authorList>
            <person name="Magalhaes I.L.F."/>
            <person name="Oliveira U."/>
            <person name="Santos F.R."/>
            <person name="Vidigal T.H.D.A."/>
            <person name="Brescovit A.D."/>
            <person name="Santos A.J."/>
        </authorList>
    </citation>
    <scope>NUCLEOTIDE SEQUENCE</scope>
    <source>
        <tissue evidence="1">Shoot tissue taken approximately 20 cm above the soil surface</tissue>
    </source>
</reference>
<evidence type="ECO:0000313" key="1">
    <source>
        <dbReference type="EMBL" id="JAD78810.1"/>
    </source>
</evidence>